<evidence type="ECO:0000256" key="2">
    <source>
        <dbReference type="ARBA" id="ARBA00004167"/>
    </source>
</evidence>
<accession>A0AA86IYE4</accession>
<evidence type="ECO:0000256" key="9">
    <source>
        <dbReference type="ARBA" id="ARBA00023002"/>
    </source>
</evidence>
<dbReference type="InterPro" id="IPR001128">
    <property type="entry name" value="Cyt_P450"/>
</dbReference>
<dbReference type="EMBL" id="LC761753">
    <property type="protein sequence ID" value="BED42998.1"/>
    <property type="molecule type" value="mRNA"/>
</dbReference>
<keyword evidence="11 14" id="KW-0503">Monooxygenase</keyword>
<dbReference type="InterPro" id="IPR002401">
    <property type="entry name" value="Cyt_P450_E_grp-I"/>
</dbReference>
<protein>
    <submittedName>
        <fullName evidence="16">Cytochrome P450 monooxygenase</fullName>
    </submittedName>
</protein>
<keyword evidence="8 15" id="KW-1133">Transmembrane helix</keyword>
<dbReference type="CDD" id="cd11065">
    <property type="entry name" value="CYP64-like"/>
    <property type="match status" value="1"/>
</dbReference>
<evidence type="ECO:0000256" key="10">
    <source>
        <dbReference type="ARBA" id="ARBA00023004"/>
    </source>
</evidence>
<keyword evidence="12 15" id="KW-0472">Membrane</keyword>
<dbReference type="GO" id="GO:0004497">
    <property type="term" value="F:monooxygenase activity"/>
    <property type="evidence" value="ECO:0007669"/>
    <property type="project" value="UniProtKB-KW"/>
</dbReference>
<dbReference type="AlphaFoldDB" id="A0AA86IYE4"/>
<evidence type="ECO:0000256" key="13">
    <source>
        <dbReference type="PIRSR" id="PIRSR602401-1"/>
    </source>
</evidence>
<sequence length="523" mass="58972">MRLNLLTVFDVLTTLFNMSGGLFVIVALLFAAFMRAAYRERRHFPPGPTGIPLLGSAHQLPERFQEQKLSEWGKQYGDIVYFKIFRTPAIVLNTIEAARDLLDRRSAKYSDRPRMVLFSEMIGQEASLPSIGYGERLRRHRKWMFDGVGNKDKLRSYRDIQRREARTLLRHLVADPARFFDHMHLYLASIMLEITYGKRVMSLEDELVRVAERGIEGANSAGSPGSMLVDFFPILKYIPTWFPGAGFKRHATVVRGYIEEWKNKPYESVVSALASGSDTSSIFASVLAEYGGAPTYAEAEDMKGLSFSVYGAGVETSRGTLLQFLFHMTRNPRVLSKAQEEIDRVVGSGRLPDFSDRDSLPYLDAVLEEVYRWRPSLPMAIPHRVISEDKYHDYDIPAGSMVIPNIWAMTRDIRYFPEPEEFRPERFLASSAQEGELLLPSSFVFGFGRRICPGQAFADASIWLAIAHVVALFNVEKAIDEAGHETTPRAEFTSGFTIQPVPFVCNIVPRSDTAAALVAEVGE</sequence>
<dbReference type="GO" id="GO:0005506">
    <property type="term" value="F:iron ion binding"/>
    <property type="evidence" value="ECO:0007669"/>
    <property type="project" value="InterPro"/>
</dbReference>
<organism evidence="16">
    <name type="scientific">Trametes versicolor</name>
    <name type="common">White-rot fungus</name>
    <name type="synonym">Coriolus versicolor</name>
    <dbReference type="NCBI Taxonomy" id="5325"/>
    <lineage>
        <taxon>Eukaryota</taxon>
        <taxon>Fungi</taxon>
        <taxon>Dikarya</taxon>
        <taxon>Basidiomycota</taxon>
        <taxon>Agaricomycotina</taxon>
        <taxon>Agaricomycetes</taxon>
        <taxon>Polyporales</taxon>
        <taxon>Polyporaceae</taxon>
        <taxon>Trametes</taxon>
    </lineage>
</organism>
<dbReference type="GO" id="GO:0020037">
    <property type="term" value="F:heme binding"/>
    <property type="evidence" value="ECO:0007669"/>
    <property type="project" value="InterPro"/>
</dbReference>
<dbReference type="InterPro" id="IPR017972">
    <property type="entry name" value="Cyt_P450_CS"/>
</dbReference>
<evidence type="ECO:0000256" key="5">
    <source>
        <dbReference type="ARBA" id="ARBA00022617"/>
    </source>
</evidence>
<evidence type="ECO:0000313" key="16">
    <source>
        <dbReference type="EMBL" id="BED42998.1"/>
    </source>
</evidence>
<comment type="similarity">
    <text evidence="4 14">Belongs to the cytochrome P450 family.</text>
</comment>
<evidence type="ECO:0000256" key="8">
    <source>
        <dbReference type="ARBA" id="ARBA00022989"/>
    </source>
</evidence>
<dbReference type="PANTHER" id="PTHR46300:SF7">
    <property type="entry name" value="P450, PUTATIVE (EUROFUNG)-RELATED"/>
    <property type="match status" value="1"/>
</dbReference>
<dbReference type="Pfam" id="PF00067">
    <property type="entry name" value="p450"/>
    <property type="match status" value="1"/>
</dbReference>
<comment type="cofactor">
    <cofactor evidence="1 13">
        <name>heme</name>
        <dbReference type="ChEBI" id="CHEBI:30413"/>
    </cofactor>
</comment>
<comment type="pathway">
    <text evidence="3">Secondary metabolite biosynthesis.</text>
</comment>
<evidence type="ECO:0000256" key="4">
    <source>
        <dbReference type="ARBA" id="ARBA00010617"/>
    </source>
</evidence>
<proteinExistence type="evidence at transcript level"/>
<dbReference type="PANTHER" id="PTHR46300">
    <property type="entry name" value="P450, PUTATIVE (EUROFUNG)-RELATED-RELATED"/>
    <property type="match status" value="1"/>
</dbReference>
<keyword evidence="6 15" id="KW-0812">Transmembrane</keyword>
<keyword evidence="9 14" id="KW-0560">Oxidoreductase</keyword>
<evidence type="ECO:0000256" key="7">
    <source>
        <dbReference type="ARBA" id="ARBA00022723"/>
    </source>
</evidence>
<evidence type="ECO:0000256" key="11">
    <source>
        <dbReference type="ARBA" id="ARBA00023033"/>
    </source>
</evidence>
<dbReference type="InterPro" id="IPR050364">
    <property type="entry name" value="Cytochrome_P450_fung"/>
</dbReference>
<dbReference type="Gene3D" id="1.10.630.10">
    <property type="entry name" value="Cytochrome P450"/>
    <property type="match status" value="1"/>
</dbReference>
<evidence type="ECO:0000256" key="6">
    <source>
        <dbReference type="ARBA" id="ARBA00022692"/>
    </source>
</evidence>
<gene>
    <name evidence="16" type="primary">CYP5348AM2</name>
</gene>
<dbReference type="SUPFAM" id="SSF48264">
    <property type="entry name" value="Cytochrome P450"/>
    <property type="match status" value="1"/>
</dbReference>
<evidence type="ECO:0000256" key="3">
    <source>
        <dbReference type="ARBA" id="ARBA00005179"/>
    </source>
</evidence>
<keyword evidence="5 13" id="KW-0349">Heme</keyword>
<dbReference type="PROSITE" id="PS00086">
    <property type="entry name" value="CYTOCHROME_P450"/>
    <property type="match status" value="1"/>
</dbReference>
<keyword evidence="10 13" id="KW-0408">Iron</keyword>
<reference evidence="16" key="1">
    <citation type="submission" date="2023-03" db="EMBL/GenBank/DDBJ databases">
        <title>cytochrome P450 monooxygenase from Trametes versicolor.</title>
        <authorList>
            <person name="Ichinose H."/>
        </authorList>
    </citation>
    <scope>NUCLEOTIDE SEQUENCE</scope>
    <source>
        <strain evidence="16">NBRC 30340</strain>
    </source>
</reference>
<keyword evidence="7 13" id="KW-0479">Metal-binding</keyword>
<dbReference type="PRINTS" id="PR00463">
    <property type="entry name" value="EP450I"/>
</dbReference>
<evidence type="ECO:0000256" key="14">
    <source>
        <dbReference type="RuleBase" id="RU000461"/>
    </source>
</evidence>
<evidence type="ECO:0000256" key="1">
    <source>
        <dbReference type="ARBA" id="ARBA00001971"/>
    </source>
</evidence>
<feature type="transmembrane region" description="Helical" evidence="15">
    <location>
        <begin position="12"/>
        <end position="33"/>
    </location>
</feature>
<evidence type="ECO:0000256" key="15">
    <source>
        <dbReference type="SAM" id="Phobius"/>
    </source>
</evidence>
<dbReference type="PRINTS" id="PR00385">
    <property type="entry name" value="P450"/>
</dbReference>
<dbReference type="GO" id="GO:0016705">
    <property type="term" value="F:oxidoreductase activity, acting on paired donors, with incorporation or reduction of molecular oxygen"/>
    <property type="evidence" value="ECO:0007669"/>
    <property type="project" value="InterPro"/>
</dbReference>
<dbReference type="InterPro" id="IPR036396">
    <property type="entry name" value="Cyt_P450_sf"/>
</dbReference>
<feature type="binding site" description="axial binding residue" evidence="13">
    <location>
        <position position="452"/>
    </location>
    <ligand>
        <name>heme</name>
        <dbReference type="ChEBI" id="CHEBI:30413"/>
    </ligand>
    <ligandPart>
        <name>Fe</name>
        <dbReference type="ChEBI" id="CHEBI:18248"/>
    </ligandPart>
</feature>
<dbReference type="GO" id="GO:0016020">
    <property type="term" value="C:membrane"/>
    <property type="evidence" value="ECO:0007669"/>
    <property type="project" value="UniProtKB-SubCell"/>
</dbReference>
<evidence type="ECO:0000256" key="12">
    <source>
        <dbReference type="ARBA" id="ARBA00023136"/>
    </source>
</evidence>
<comment type="subcellular location">
    <subcellularLocation>
        <location evidence="2">Membrane</location>
        <topology evidence="2">Single-pass membrane protein</topology>
    </subcellularLocation>
</comment>
<name>A0AA86IYE4_TRAVE</name>